<dbReference type="PANTHER" id="PTHR19849:SF0">
    <property type="entry name" value="PHOSPHOLIPASE A-2-ACTIVATING PROTEIN"/>
    <property type="match status" value="1"/>
</dbReference>
<dbReference type="PANTHER" id="PTHR19849">
    <property type="entry name" value="PHOSPHOLIPASE A-2-ACTIVATING PROTEIN"/>
    <property type="match status" value="1"/>
</dbReference>
<dbReference type="Gene3D" id="1.25.10.10">
    <property type="entry name" value="Leucine-rich Repeat Variant"/>
    <property type="match status" value="3"/>
</dbReference>
<name>A0A9D4T2C6_RHISA</name>
<keyword evidence="6" id="KW-1185">Reference proteome</keyword>
<reference evidence="5" key="2">
    <citation type="submission" date="2021-09" db="EMBL/GenBank/DDBJ databases">
        <authorList>
            <person name="Jia N."/>
            <person name="Wang J."/>
            <person name="Shi W."/>
            <person name="Du L."/>
            <person name="Sun Y."/>
            <person name="Zhan W."/>
            <person name="Jiang J."/>
            <person name="Wang Q."/>
            <person name="Zhang B."/>
            <person name="Ji P."/>
            <person name="Sakyi L.B."/>
            <person name="Cui X."/>
            <person name="Yuan T."/>
            <person name="Jiang B."/>
            <person name="Yang W."/>
            <person name="Lam T.T.-Y."/>
            <person name="Chang Q."/>
            <person name="Ding S."/>
            <person name="Wang X."/>
            <person name="Zhu J."/>
            <person name="Ruan X."/>
            <person name="Zhao L."/>
            <person name="Wei J."/>
            <person name="Que T."/>
            <person name="Du C."/>
            <person name="Cheng J."/>
            <person name="Dai P."/>
            <person name="Han X."/>
            <person name="Huang E."/>
            <person name="Gao Y."/>
            <person name="Liu J."/>
            <person name="Shao H."/>
            <person name="Ye R."/>
            <person name="Li L."/>
            <person name="Wei W."/>
            <person name="Wang X."/>
            <person name="Wang C."/>
            <person name="Huo Q."/>
            <person name="Li W."/>
            <person name="Guo W."/>
            <person name="Chen H."/>
            <person name="Chen S."/>
            <person name="Zhou L."/>
            <person name="Zhou L."/>
            <person name="Ni X."/>
            <person name="Tian J."/>
            <person name="Zhou Y."/>
            <person name="Sheng Y."/>
            <person name="Liu T."/>
            <person name="Pan Y."/>
            <person name="Xia L."/>
            <person name="Li J."/>
            <person name="Zhao F."/>
            <person name="Cao W."/>
        </authorList>
    </citation>
    <scope>NUCLEOTIDE SEQUENCE</scope>
    <source>
        <strain evidence="5">Rsan-2018</strain>
        <tissue evidence="5">Larvae</tissue>
    </source>
</reference>
<organism evidence="5 6">
    <name type="scientific">Rhipicephalus sanguineus</name>
    <name type="common">Brown dog tick</name>
    <name type="synonym">Ixodes sanguineus</name>
    <dbReference type="NCBI Taxonomy" id="34632"/>
    <lineage>
        <taxon>Eukaryota</taxon>
        <taxon>Metazoa</taxon>
        <taxon>Ecdysozoa</taxon>
        <taxon>Arthropoda</taxon>
        <taxon>Chelicerata</taxon>
        <taxon>Arachnida</taxon>
        <taxon>Acari</taxon>
        <taxon>Parasitiformes</taxon>
        <taxon>Ixodida</taxon>
        <taxon>Ixodoidea</taxon>
        <taxon>Ixodidae</taxon>
        <taxon>Rhipicephalinae</taxon>
        <taxon>Rhipicephalus</taxon>
        <taxon>Rhipicephalus</taxon>
    </lineage>
</organism>
<protein>
    <recommendedName>
        <fullName evidence="4">PUL domain-containing protein</fullName>
    </recommendedName>
</protein>
<proteinExistence type="predicted"/>
<reference evidence="5" key="1">
    <citation type="journal article" date="2020" name="Cell">
        <title>Large-Scale Comparative Analyses of Tick Genomes Elucidate Their Genetic Diversity and Vector Capacities.</title>
        <authorList>
            <consortium name="Tick Genome and Microbiome Consortium (TIGMIC)"/>
            <person name="Jia N."/>
            <person name="Wang J."/>
            <person name="Shi W."/>
            <person name="Du L."/>
            <person name="Sun Y."/>
            <person name="Zhan W."/>
            <person name="Jiang J.F."/>
            <person name="Wang Q."/>
            <person name="Zhang B."/>
            <person name="Ji P."/>
            <person name="Bell-Sakyi L."/>
            <person name="Cui X.M."/>
            <person name="Yuan T.T."/>
            <person name="Jiang B.G."/>
            <person name="Yang W.F."/>
            <person name="Lam T.T."/>
            <person name="Chang Q.C."/>
            <person name="Ding S.J."/>
            <person name="Wang X.J."/>
            <person name="Zhu J.G."/>
            <person name="Ruan X.D."/>
            <person name="Zhao L."/>
            <person name="Wei J.T."/>
            <person name="Ye R.Z."/>
            <person name="Que T.C."/>
            <person name="Du C.H."/>
            <person name="Zhou Y.H."/>
            <person name="Cheng J.X."/>
            <person name="Dai P.F."/>
            <person name="Guo W.B."/>
            <person name="Han X.H."/>
            <person name="Huang E.J."/>
            <person name="Li L.F."/>
            <person name="Wei W."/>
            <person name="Gao Y.C."/>
            <person name="Liu J.Z."/>
            <person name="Shao H.Z."/>
            <person name="Wang X."/>
            <person name="Wang C.C."/>
            <person name="Yang T.C."/>
            <person name="Huo Q.B."/>
            <person name="Li W."/>
            <person name="Chen H.Y."/>
            <person name="Chen S.E."/>
            <person name="Zhou L.G."/>
            <person name="Ni X.B."/>
            <person name="Tian J.H."/>
            <person name="Sheng Y."/>
            <person name="Liu T."/>
            <person name="Pan Y.S."/>
            <person name="Xia L.Y."/>
            <person name="Li J."/>
            <person name="Zhao F."/>
            <person name="Cao W.C."/>
        </authorList>
    </citation>
    <scope>NUCLEOTIDE SEQUENCE</scope>
    <source>
        <strain evidence="5">Rsan-2018</strain>
    </source>
</reference>
<evidence type="ECO:0000259" key="4">
    <source>
        <dbReference type="PROSITE" id="PS51396"/>
    </source>
</evidence>
<sequence length="495" mass="54392">MPVDGQFFSQTSFVRFDAANTQGMLTKMREFNSQVPAADRVDDEDLVQLMELASASGTPSDCQVATIERVLQWPEAYVFPALDLLRLAFRNHLVGSRMHRSSGAKLCDRLLSLLVPTSLNTSVNQMLVLRCLSNMFLTPSGEALVLQERRKIMTILHQHATLEGSKNTQIAMATLLLNFAMAHQNKGAQCNPNAVEQMSEILTTMVALTAVMRESEAQFLLLIAAGTLCHVPGTGTTEIRELAVALELPRIAENWAGTDGCPVKVKLYAENEPSVMPVDGQFFPQTSFVRFDAANTQRMRTKMREFNSQVPAADRVDDEDLVQLMELASASGAPSDCQVATLERKPFGEQRMHRSSGAKLCDRLLSLLVPTSLNTSVNQMLVLRCLSNMFLTPSGEALVLQERRKIMTILHQHATLEGSKNTQIAMATLLLNFAVAHQNEGAQCNPNAVEQMSEILTTMVALTAVMRESEAQFLLLIAAGTLCHVPGTGTTEIRE</sequence>
<dbReference type="InterPro" id="IPR016024">
    <property type="entry name" value="ARM-type_fold"/>
</dbReference>
<dbReference type="Pfam" id="PF08324">
    <property type="entry name" value="PUL"/>
    <property type="match status" value="2"/>
</dbReference>
<evidence type="ECO:0000313" key="5">
    <source>
        <dbReference type="EMBL" id="KAH7969331.1"/>
    </source>
</evidence>
<dbReference type="GO" id="GO:0010992">
    <property type="term" value="P:ubiquitin recycling"/>
    <property type="evidence" value="ECO:0007669"/>
    <property type="project" value="TreeGrafter"/>
</dbReference>
<keyword evidence="3" id="KW-0677">Repeat</keyword>
<gene>
    <name evidence="5" type="ORF">HPB52_016751</name>
</gene>
<accession>A0A9D4T2C6</accession>
<dbReference type="GO" id="GO:0005634">
    <property type="term" value="C:nucleus"/>
    <property type="evidence" value="ECO:0007669"/>
    <property type="project" value="TreeGrafter"/>
</dbReference>
<evidence type="ECO:0000256" key="3">
    <source>
        <dbReference type="ARBA" id="ARBA00022737"/>
    </source>
</evidence>
<dbReference type="SUPFAM" id="SSF48371">
    <property type="entry name" value="ARM repeat"/>
    <property type="match status" value="1"/>
</dbReference>
<feature type="domain" description="PUL" evidence="4">
    <location>
        <begin position="281"/>
        <end position="495"/>
    </location>
</feature>
<dbReference type="PROSITE" id="PS51396">
    <property type="entry name" value="PUL"/>
    <property type="match status" value="2"/>
</dbReference>
<dbReference type="GO" id="GO:0043130">
    <property type="term" value="F:ubiquitin binding"/>
    <property type="evidence" value="ECO:0007669"/>
    <property type="project" value="TreeGrafter"/>
</dbReference>
<feature type="domain" description="PUL" evidence="4">
    <location>
        <begin position="6"/>
        <end position="275"/>
    </location>
</feature>
<keyword evidence="2" id="KW-0853">WD repeat</keyword>
<dbReference type="Proteomes" id="UP000821837">
    <property type="component" value="Unassembled WGS sequence"/>
</dbReference>
<evidence type="ECO:0000256" key="1">
    <source>
        <dbReference type="ARBA" id="ARBA00022490"/>
    </source>
</evidence>
<dbReference type="GO" id="GO:0043161">
    <property type="term" value="P:proteasome-mediated ubiquitin-dependent protein catabolic process"/>
    <property type="evidence" value="ECO:0007669"/>
    <property type="project" value="TreeGrafter"/>
</dbReference>
<dbReference type="AlphaFoldDB" id="A0A9D4T2C6"/>
<evidence type="ECO:0000313" key="6">
    <source>
        <dbReference type="Proteomes" id="UP000821837"/>
    </source>
</evidence>
<dbReference type="InterPro" id="IPR013535">
    <property type="entry name" value="PUL_dom"/>
</dbReference>
<dbReference type="GO" id="GO:0005737">
    <property type="term" value="C:cytoplasm"/>
    <property type="evidence" value="ECO:0007669"/>
    <property type="project" value="TreeGrafter"/>
</dbReference>
<dbReference type="VEuPathDB" id="VectorBase:RSAN_040243"/>
<keyword evidence="1" id="KW-0963">Cytoplasm</keyword>
<comment type="caution">
    <text evidence="5">The sequence shown here is derived from an EMBL/GenBank/DDBJ whole genome shotgun (WGS) entry which is preliminary data.</text>
</comment>
<dbReference type="EMBL" id="JABSTV010001248">
    <property type="protein sequence ID" value="KAH7969331.1"/>
    <property type="molecule type" value="Genomic_DNA"/>
</dbReference>
<dbReference type="InterPro" id="IPR011989">
    <property type="entry name" value="ARM-like"/>
</dbReference>
<evidence type="ECO:0000256" key="2">
    <source>
        <dbReference type="ARBA" id="ARBA00022574"/>
    </source>
</evidence>